<organism evidence="2 3">
    <name type="scientific">Candidatus Brocadia fulgida</name>
    <dbReference type="NCBI Taxonomy" id="380242"/>
    <lineage>
        <taxon>Bacteria</taxon>
        <taxon>Pseudomonadati</taxon>
        <taxon>Planctomycetota</taxon>
        <taxon>Candidatus Brocadiia</taxon>
        <taxon>Candidatus Brocadiales</taxon>
        <taxon>Candidatus Brocadiaceae</taxon>
        <taxon>Candidatus Brocadia</taxon>
    </lineage>
</organism>
<comment type="caution">
    <text evidence="2">The sequence shown here is derived from an EMBL/GenBank/DDBJ whole genome shotgun (WGS) entry which is preliminary data.</text>
</comment>
<protein>
    <recommendedName>
        <fullName evidence="4">Polysaccharide deacetylase</fullName>
    </recommendedName>
</protein>
<feature type="signal peptide" evidence="1">
    <location>
        <begin position="1"/>
        <end position="26"/>
    </location>
</feature>
<name>A0A0M2UXK6_9BACT</name>
<accession>A0A0M2UXK6</accession>
<evidence type="ECO:0000256" key="1">
    <source>
        <dbReference type="SAM" id="SignalP"/>
    </source>
</evidence>
<dbReference type="EMBL" id="LAQJ01000209">
    <property type="protein sequence ID" value="KKO19204.1"/>
    <property type="molecule type" value="Genomic_DNA"/>
</dbReference>
<keyword evidence="1" id="KW-0732">Signal</keyword>
<reference evidence="2 3" key="1">
    <citation type="journal article" date="2013" name="BMC Microbiol.">
        <title>Identification of the type II cytochrome c maturation pathway in anammox bacteria by comparative genomics.</title>
        <authorList>
            <person name="Ferousi C."/>
            <person name="Speth D.R."/>
            <person name="Reimann J."/>
            <person name="Op den Camp H.J."/>
            <person name="Allen J.W."/>
            <person name="Keltjens J.T."/>
            <person name="Jetten M.S."/>
        </authorList>
    </citation>
    <scope>NUCLEOTIDE SEQUENCE [LARGE SCALE GENOMIC DNA]</scope>
    <source>
        <strain evidence="2">RU1</strain>
    </source>
</reference>
<proteinExistence type="predicted"/>
<keyword evidence="3" id="KW-1185">Reference proteome</keyword>
<dbReference type="AlphaFoldDB" id="A0A0M2UXK6"/>
<feature type="chain" id="PRO_5005644083" description="Polysaccharide deacetylase" evidence="1">
    <location>
        <begin position="27"/>
        <end position="310"/>
    </location>
</feature>
<evidence type="ECO:0000313" key="2">
    <source>
        <dbReference type="EMBL" id="KKO19204.1"/>
    </source>
</evidence>
<dbReference type="Proteomes" id="UP000034954">
    <property type="component" value="Unassembled WGS sequence"/>
</dbReference>
<sequence>MVIISKILIRIPLFSIWCFPLATVNAQEGETGMKLVNQMPDYGLPDQKRVDEFLLDFKKPTGHISREQRAGKLDDRIRNARLTLADKIEAFKRVAPRADATSQRKELRMERLLISVAPEDLPLFKFVLEYDGDYKDMVEYVFSDIDDKECQGRILNYLRTVKQQAGIKVLTDVDDTMYANLIDDRYPGETRYPGVLEFYDSLKQEPFDLQVIPVTTLSRAPIRLPASWRRTALRSWGISAIVRAGGCVRVHCRETLAVQSLALWRPFTGKASSAPRQDSPWPGEQDWRGEVYEFREVFKGLPRISLCFCW</sequence>
<evidence type="ECO:0000313" key="3">
    <source>
        <dbReference type="Proteomes" id="UP000034954"/>
    </source>
</evidence>
<evidence type="ECO:0008006" key="4">
    <source>
        <dbReference type="Google" id="ProtNLM"/>
    </source>
</evidence>
<gene>
    <name evidence="2" type="ORF">BROFUL_02082</name>
</gene>